<accession>A0A151ILW6</accession>
<sequence>LEFLIDSGSGPNIIKKRFLNSNVQVNRKNQTSGHGSFFFTSRSPKKLGLKSQEDEFPIPQDGIIGNSLIANIDRIKENITKYIEYINNLYIDQSRNQNFLLTYKMSQDHLEMFFFQLYELKVVIIIHQPGNLVMLTDFYTIN</sequence>
<dbReference type="Proteomes" id="UP000078542">
    <property type="component" value="Unassembled WGS sequence"/>
</dbReference>
<organism evidence="1 2">
    <name type="scientific">Cyphomyrmex costatus</name>
    <dbReference type="NCBI Taxonomy" id="456900"/>
    <lineage>
        <taxon>Eukaryota</taxon>
        <taxon>Metazoa</taxon>
        <taxon>Ecdysozoa</taxon>
        <taxon>Arthropoda</taxon>
        <taxon>Hexapoda</taxon>
        <taxon>Insecta</taxon>
        <taxon>Pterygota</taxon>
        <taxon>Neoptera</taxon>
        <taxon>Endopterygota</taxon>
        <taxon>Hymenoptera</taxon>
        <taxon>Apocrita</taxon>
        <taxon>Aculeata</taxon>
        <taxon>Formicoidea</taxon>
        <taxon>Formicidae</taxon>
        <taxon>Myrmicinae</taxon>
        <taxon>Cyphomyrmex</taxon>
    </lineage>
</organism>
<name>A0A151ILW6_9HYME</name>
<evidence type="ECO:0000313" key="2">
    <source>
        <dbReference type="Proteomes" id="UP000078542"/>
    </source>
</evidence>
<dbReference type="EMBL" id="KQ977085">
    <property type="protein sequence ID" value="KYN05869.1"/>
    <property type="molecule type" value="Genomic_DNA"/>
</dbReference>
<reference evidence="1 2" key="1">
    <citation type="submission" date="2016-03" db="EMBL/GenBank/DDBJ databases">
        <title>Cyphomyrmex costatus WGS genome.</title>
        <authorList>
            <person name="Nygaard S."/>
            <person name="Hu H."/>
            <person name="Boomsma J."/>
            <person name="Zhang G."/>
        </authorList>
    </citation>
    <scope>NUCLEOTIDE SEQUENCE [LARGE SCALE GENOMIC DNA]</scope>
    <source>
        <strain evidence="1">MS0001</strain>
        <tissue evidence="1">Whole body</tissue>
    </source>
</reference>
<evidence type="ECO:0000313" key="1">
    <source>
        <dbReference type="EMBL" id="KYN05869.1"/>
    </source>
</evidence>
<dbReference type="AlphaFoldDB" id="A0A151ILW6"/>
<keyword evidence="2" id="KW-1185">Reference proteome</keyword>
<protein>
    <submittedName>
        <fullName evidence="1">Uncharacterized protein</fullName>
    </submittedName>
</protein>
<proteinExistence type="predicted"/>
<feature type="non-terminal residue" evidence="1">
    <location>
        <position position="1"/>
    </location>
</feature>
<gene>
    <name evidence="1" type="ORF">ALC62_03137</name>
</gene>